<feature type="region of interest" description="Disordered" evidence="15">
    <location>
        <begin position="1"/>
        <end position="21"/>
    </location>
</feature>
<keyword evidence="4" id="KW-0633">Potassium transport</keyword>
<dbReference type="GO" id="GO:0016887">
    <property type="term" value="F:ATP hydrolysis activity"/>
    <property type="evidence" value="ECO:0007669"/>
    <property type="project" value="InterPro"/>
</dbReference>
<evidence type="ECO:0000256" key="8">
    <source>
        <dbReference type="ARBA" id="ARBA00022741"/>
    </source>
</evidence>
<evidence type="ECO:0000256" key="2">
    <source>
        <dbReference type="ARBA" id="ARBA00022448"/>
    </source>
</evidence>
<feature type="transmembrane region" description="Helical" evidence="16">
    <location>
        <begin position="229"/>
        <end position="253"/>
    </location>
</feature>
<name>T1AI65_9ZZZZ</name>
<keyword evidence="5" id="KW-0597">Phosphoprotein</keyword>
<evidence type="ECO:0000256" key="14">
    <source>
        <dbReference type="ARBA" id="ARBA00023136"/>
    </source>
</evidence>
<evidence type="ECO:0000256" key="6">
    <source>
        <dbReference type="ARBA" id="ARBA00022692"/>
    </source>
</evidence>
<proteinExistence type="predicted"/>
<dbReference type="SUPFAM" id="SSF81660">
    <property type="entry name" value="Metal cation-transporting ATPase, ATP-binding domain N"/>
    <property type="match status" value="1"/>
</dbReference>
<reference evidence="18" key="2">
    <citation type="journal article" date="2014" name="ISME J.">
        <title>Microbial stratification in low pH oxic and suboxic macroscopic growths along an acid mine drainage.</title>
        <authorList>
            <person name="Mendez-Garcia C."/>
            <person name="Mesa V."/>
            <person name="Sprenger R.R."/>
            <person name="Richter M."/>
            <person name="Diez M.S."/>
            <person name="Solano J."/>
            <person name="Bargiela R."/>
            <person name="Golyshina O.V."/>
            <person name="Manteca A."/>
            <person name="Ramos J.L."/>
            <person name="Gallego J.R."/>
            <person name="Llorente I."/>
            <person name="Martins Dos Santos V.A."/>
            <person name="Jensen O.N."/>
            <person name="Pelaez A.I."/>
            <person name="Sanchez J."/>
            <person name="Ferrer M."/>
        </authorList>
    </citation>
    <scope>NUCLEOTIDE SEQUENCE</scope>
</reference>
<evidence type="ECO:0000256" key="15">
    <source>
        <dbReference type="SAM" id="MobiDB-lite"/>
    </source>
</evidence>
<evidence type="ECO:0000256" key="7">
    <source>
        <dbReference type="ARBA" id="ARBA00022723"/>
    </source>
</evidence>
<feature type="transmembrane region" description="Helical" evidence="16">
    <location>
        <begin position="265"/>
        <end position="288"/>
    </location>
</feature>
<evidence type="ECO:0000256" key="12">
    <source>
        <dbReference type="ARBA" id="ARBA00022989"/>
    </source>
</evidence>
<dbReference type="Gene3D" id="3.40.1110.10">
    <property type="entry name" value="Calcium-transporting ATPase, cytoplasmic domain N"/>
    <property type="match status" value="1"/>
</dbReference>
<evidence type="ECO:0000256" key="3">
    <source>
        <dbReference type="ARBA" id="ARBA00022475"/>
    </source>
</evidence>
<dbReference type="InterPro" id="IPR059000">
    <property type="entry name" value="ATPase_P-type_domA"/>
</dbReference>
<organism evidence="18">
    <name type="scientific">mine drainage metagenome</name>
    <dbReference type="NCBI Taxonomy" id="410659"/>
    <lineage>
        <taxon>unclassified sequences</taxon>
        <taxon>metagenomes</taxon>
        <taxon>ecological metagenomes</taxon>
    </lineage>
</organism>
<feature type="non-terminal residue" evidence="18">
    <location>
        <position position="372"/>
    </location>
</feature>
<accession>T1AI65</accession>
<protein>
    <submittedName>
        <fullName evidence="18">Potassium-transporting ATPase subunit B</fullName>
    </submittedName>
</protein>
<dbReference type="AlphaFoldDB" id="T1AI65"/>
<evidence type="ECO:0000256" key="13">
    <source>
        <dbReference type="ARBA" id="ARBA00023065"/>
    </source>
</evidence>
<dbReference type="Pfam" id="PF00122">
    <property type="entry name" value="E1-E2_ATPase"/>
    <property type="match status" value="1"/>
</dbReference>
<keyword evidence="7" id="KW-0479">Metal-binding</keyword>
<feature type="domain" description="P-type ATPase A" evidence="17">
    <location>
        <begin position="121"/>
        <end position="218"/>
    </location>
</feature>
<dbReference type="InterPro" id="IPR001757">
    <property type="entry name" value="P_typ_ATPase"/>
</dbReference>
<evidence type="ECO:0000259" key="17">
    <source>
        <dbReference type="Pfam" id="PF00122"/>
    </source>
</evidence>
<evidence type="ECO:0000256" key="5">
    <source>
        <dbReference type="ARBA" id="ARBA00022553"/>
    </source>
</evidence>
<keyword evidence="3" id="KW-1003">Cell membrane</keyword>
<evidence type="ECO:0000256" key="1">
    <source>
        <dbReference type="ARBA" id="ARBA00004370"/>
    </source>
</evidence>
<dbReference type="SUPFAM" id="SSF81653">
    <property type="entry name" value="Calcium ATPase, transduction domain A"/>
    <property type="match status" value="1"/>
</dbReference>
<evidence type="ECO:0000313" key="18">
    <source>
        <dbReference type="EMBL" id="EQD41670.1"/>
    </source>
</evidence>
<dbReference type="InterPro" id="IPR018303">
    <property type="entry name" value="ATPase_P-typ_P_site"/>
</dbReference>
<dbReference type="GO" id="GO:0005524">
    <property type="term" value="F:ATP binding"/>
    <property type="evidence" value="ECO:0007669"/>
    <property type="project" value="UniProtKB-KW"/>
</dbReference>
<dbReference type="EMBL" id="AUZY01009557">
    <property type="protein sequence ID" value="EQD41670.1"/>
    <property type="molecule type" value="Genomic_DNA"/>
</dbReference>
<dbReference type="PANTHER" id="PTHR43743">
    <property type="entry name" value="POTASSIUM-TRANSPORTING ATPASE ATP-BINDING SUBUNIT"/>
    <property type="match status" value="1"/>
</dbReference>
<keyword evidence="14 16" id="KW-0472">Membrane</keyword>
<gene>
    <name evidence="18" type="ORF">B1B_14427</name>
</gene>
<dbReference type="GO" id="GO:0046872">
    <property type="term" value="F:metal ion binding"/>
    <property type="evidence" value="ECO:0007669"/>
    <property type="project" value="UniProtKB-KW"/>
</dbReference>
<dbReference type="GO" id="GO:0016020">
    <property type="term" value="C:membrane"/>
    <property type="evidence" value="ECO:0007669"/>
    <property type="project" value="UniProtKB-SubCell"/>
</dbReference>
<keyword evidence="8" id="KW-0547">Nucleotide-binding</keyword>
<keyword evidence="9" id="KW-0067">ATP-binding</keyword>
<dbReference type="PROSITE" id="PS00154">
    <property type="entry name" value="ATPASE_E1_E2"/>
    <property type="match status" value="1"/>
</dbReference>
<keyword evidence="2" id="KW-0813">Transport</keyword>
<comment type="caution">
    <text evidence="18">The sequence shown here is derived from an EMBL/GenBank/DDBJ whole genome shotgun (WGS) entry which is preliminary data.</text>
</comment>
<keyword evidence="12 16" id="KW-1133">Transmembrane helix</keyword>
<dbReference type="InterPro" id="IPR023298">
    <property type="entry name" value="ATPase_P-typ_TM_dom_sf"/>
</dbReference>
<evidence type="ECO:0000256" key="4">
    <source>
        <dbReference type="ARBA" id="ARBA00022538"/>
    </source>
</evidence>
<dbReference type="NCBIfam" id="TIGR01494">
    <property type="entry name" value="ATPase_P-type"/>
    <property type="match status" value="1"/>
</dbReference>
<feature type="transmembrane region" description="Helical" evidence="16">
    <location>
        <begin position="43"/>
        <end position="64"/>
    </location>
</feature>
<dbReference type="SUPFAM" id="SSF81665">
    <property type="entry name" value="Calcium ATPase, transmembrane domain M"/>
    <property type="match status" value="1"/>
</dbReference>
<dbReference type="InterPro" id="IPR023299">
    <property type="entry name" value="ATPase_P-typ_cyto_dom_N"/>
</dbReference>
<reference evidence="18" key="1">
    <citation type="submission" date="2013-08" db="EMBL/GenBank/DDBJ databases">
        <authorList>
            <person name="Mendez C."/>
            <person name="Richter M."/>
            <person name="Ferrer M."/>
            <person name="Sanchez J."/>
        </authorList>
    </citation>
    <scope>NUCLEOTIDE SEQUENCE</scope>
</reference>
<keyword evidence="10" id="KW-0460">Magnesium</keyword>
<sequence length="372" mass="39842">MPEPPHVPPGARVSVHRRPHTSAGRVLRSSLKMFDPRLEVHKPVMFVVYIFWLYTVALLLLPSVFPDVPSTGIDRVYYLGLVVILFLTLWFSHLGEAVAEAQGRAQAESLRQVRSGTQGRQVLPDGRRVWVPATTLHQGDTVELRPGEVIPLDGDVQNGALVIDESMMTGESEAVIRESGGDKTSVLGGSRVLQGVAQVRITSRPGESFLDRMIRLVEGVQREKTPNELALTILLATLTVALLVVITTLAFFVRTTGGGLVDLGTLVALLVCLMPTTIGGLLPAIGIAGVNRVGQANIVAKSGRAVEAAGDLDVLILDKTGTITIGNRLASEFIPAPGVEGKTFMQVALLCSAFDDTPEGRSIVRLATRRGA</sequence>
<dbReference type="InterPro" id="IPR006391">
    <property type="entry name" value="P-type_ATPase_bsu_IA"/>
</dbReference>
<evidence type="ECO:0000256" key="11">
    <source>
        <dbReference type="ARBA" id="ARBA00022958"/>
    </source>
</evidence>
<dbReference type="Gene3D" id="2.70.150.10">
    <property type="entry name" value="Calcium-transporting ATPase, cytoplasmic transduction domain A"/>
    <property type="match status" value="1"/>
</dbReference>
<dbReference type="PANTHER" id="PTHR43743:SF1">
    <property type="entry name" value="POTASSIUM-TRANSPORTING ATPASE ATP-BINDING SUBUNIT"/>
    <property type="match status" value="1"/>
</dbReference>
<feature type="transmembrane region" description="Helical" evidence="16">
    <location>
        <begin position="76"/>
        <end position="94"/>
    </location>
</feature>
<evidence type="ECO:0000256" key="9">
    <source>
        <dbReference type="ARBA" id="ARBA00022840"/>
    </source>
</evidence>
<keyword evidence="13" id="KW-0406">Ion transport</keyword>
<evidence type="ECO:0000256" key="10">
    <source>
        <dbReference type="ARBA" id="ARBA00022842"/>
    </source>
</evidence>
<dbReference type="InterPro" id="IPR008250">
    <property type="entry name" value="ATPase_P-typ_transduc_dom_A_sf"/>
</dbReference>
<evidence type="ECO:0000256" key="16">
    <source>
        <dbReference type="SAM" id="Phobius"/>
    </source>
</evidence>
<dbReference type="GO" id="GO:0008556">
    <property type="term" value="F:P-type potassium transmembrane transporter activity"/>
    <property type="evidence" value="ECO:0007669"/>
    <property type="project" value="InterPro"/>
</dbReference>
<keyword evidence="6 16" id="KW-0812">Transmembrane</keyword>
<comment type="subcellular location">
    <subcellularLocation>
        <location evidence="1">Membrane</location>
    </subcellularLocation>
</comment>
<keyword evidence="11" id="KW-0630">Potassium</keyword>